<name>A0A0G1CF40_9BACT</name>
<evidence type="ECO:0000313" key="3">
    <source>
        <dbReference type="Proteomes" id="UP000034543"/>
    </source>
</evidence>
<dbReference type="Proteomes" id="UP000034543">
    <property type="component" value="Unassembled WGS sequence"/>
</dbReference>
<accession>A0A0G1CF40</accession>
<keyword evidence="1" id="KW-0812">Transmembrane</keyword>
<dbReference type="PANTHER" id="PTHR40278">
    <property type="entry name" value="DNA UTILIZATION PROTEIN HOFN"/>
    <property type="match status" value="1"/>
</dbReference>
<proteinExistence type="predicted"/>
<evidence type="ECO:0000256" key="1">
    <source>
        <dbReference type="SAM" id="Phobius"/>
    </source>
</evidence>
<dbReference type="InterPro" id="IPR007813">
    <property type="entry name" value="PilN"/>
</dbReference>
<dbReference type="STRING" id="1618436.UV59_C0019G0010"/>
<evidence type="ECO:0008006" key="4">
    <source>
        <dbReference type="Google" id="ProtNLM"/>
    </source>
</evidence>
<dbReference type="InterPro" id="IPR052534">
    <property type="entry name" value="Extracell_DNA_Util/SecSys_Comp"/>
</dbReference>
<dbReference type="PANTHER" id="PTHR40278:SF1">
    <property type="entry name" value="DNA UTILIZATION PROTEIN HOFN"/>
    <property type="match status" value="1"/>
</dbReference>
<keyword evidence="1" id="KW-1133">Transmembrane helix</keyword>
<protein>
    <recommendedName>
        <fullName evidence="4">Fimbrial assembly family protein</fullName>
    </recommendedName>
</protein>
<gene>
    <name evidence="2" type="ORF">UV59_C0019G0010</name>
</gene>
<comment type="caution">
    <text evidence="2">The sequence shown here is derived from an EMBL/GenBank/DDBJ whole genome shotgun (WGS) entry which is preliminary data.</text>
</comment>
<organism evidence="2 3">
    <name type="scientific">Candidatus Gottesmanbacteria bacterium GW2011_GWA1_43_11</name>
    <dbReference type="NCBI Taxonomy" id="1618436"/>
    <lineage>
        <taxon>Bacteria</taxon>
        <taxon>Candidatus Gottesmaniibacteriota</taxon>
    </lineage>
</organism>
<dbReference type="Pfam" id="PF05137">
    <property type="entry name" value="PilN"/>
    <property type="match status" value="1"/>
</dbReference>
<keyword evidence="1" id="KW-0472">Membrane</keyword>
<dbReference type="EMBL" id="LCFB01000019">
    <property type="protein sequence ID" value="KKS84435.1"/>
    <property type="molecule type" value="Genomic_DNA"/>
</dbReference>
<reference evidence="2 3" key="1">
    <citation type="journal article" date="2015" name="Nature">
        <title>rRNA introns, odd ribosomes, and small enigmatic genomes across a large radiation of phyla.</title>
        <authorList>
            <person name="Brown C.T."/>
            <person name="Hug L.A."/>
            <person name="Thomas B.C."/>
            <person name="Sharon I."/>
            <person name="Castelle C.J."/>
            <person name="Singh A."/>
            <person name="Wilkins M.J."/>
            <person name="Williams K.H."/>
            <person name="Banfield J.F."/>
        </authorList>
    </citation>
    <scope>NUCLEOTIDE SEQUENCE [LARGE SCALE GENOMIC DNA]</scope>
</reference>
<dbReference type="AlphaFoldDB" id="A0A0G1CF40"/>
<sequence>MGNPAKPINLLTRKDFDASVVGRILRWSLIYGRYIIVSTEIIVLLAFIYRFSLDRQITDLNEEIEQKSAIVIANQAFEKSFRNLQSRVDQIAGLFTDQDIVPQIVHHLEQITPAGVYFTTLSFKQDGVTIQATANTSTSLTLFTNNLKTSKYLGDVSITNLQRDVSGTGALKFQITTSLKSLTPENETVPQP</sequence>
<evidence type="ECO:0000313" key="2">
    <source>
        <dbReference type="EMBL" id="KKS84435.1"/>
    </source>
</evidence>
<feature type="transmembrane region" description="Helical" evidence="1">
    <location>
        <begin position="30"/>
        <end position="49"/>
    </location>
</feature>